<evidence type="ECO:0000313" key="1">
    <source>
        <dbReference type="EMBL" id="CDY72099.1"/>
    </source>
</evidence>
<reference evidence="1" key="1">
    <citation type="journal article" date="2014" name="Science">
        <title>Plant genetics. Early allopolyploid evolution in the post-Neolithic Brassica napus oilseed genome.</title>
        <authorList>
            <person name="Chalhoub B."/>
            <person name="Denoeud F."/>
            <person name="Liu S."/>
            <person name="Parkin I.A."/>
            <person name="Tang H."/>
            <person name="Wang X."/>
            <person name="Chiquet J."/>
            <person name="Belcram H."/>
            <person name="Tong C."/>
            <person name="Samans B."/>
            <person name="Correa M."/>
            <person name="Da Silva C."/>
            <person name="Just J."/>
            <person name="Falentin C."/>
            <person name="Koh C.S."/>
            <person name="Le Clainche I."/>
            <person name="Bernard M."/>
            <person name="Bento P."/>
            <person name="Noel B."/>
            <person name="Labadie K."/>
            <person name="Alberti A."/>
            <person name="Charles M."/>
            <person name="Arnaud D."/>
            <person name="Guo H."/>
            <person name="Daviaud C."/>
            <person name="Alamery S."/>
            <person name="Jabbari K."/>
            <person name="Zhao M."/>
            <person name="Edger P.P."/>
            <person name="Chelaifa H."/>
            <person name="Tack D."/>
            <person name="Lassalle G."/>
            <person name="Mestiri I."/>
            <person name="Schnel N."/>
            <person name="Le Paslier M.C."/>
            <person name="Fan G."/>
            <person name="Renault V."/>
            <person name="Bayer P.E."/>
            <person name="Golicz A.A."/>
            <person name="Manoli S."/>
            <person name="Lee T.H."/>
            <person name="Thi V.H."/>
            <person name="Chalabi S."/>
            <person name="Hu Q."/>
            <person name="Fan C."/>
            <person name="Tollenaere R."/>
            <person name="Lu Y."/>
            <person name="Battail C."/>
            <person name="Shen J."/>
            <person name="Sidebottom C.H."/>
            <person name="Wang X."/>
            <person name="Canaguier A."/>
            <person name="Chauveau A."/>
            <person name="Berard A."/>
            <person name="Deniot G."/>
            <person name="Guan M."/>
            <person name="Liu Z."/>
            <person name="Sun F."/>
            <person name="Lim Y.P."/>
            <person name="Lyons E."/>
            <person name="Town C.D."/>
            <person name="Bancroft I."/>
            <person name="Wang X."/>
            <person name="Meng J."/>
            <person name="Ma J."/>
            <person name="Pires J.C."/>
            <person name="King G.J."/>
            <person name="Brunel D."/>
            <person name="Delourme R."/>
            <person name="Renard M."/>
            <person name="Aury J.M."/>
            <person name="Adams K.L."/>
            <person name="Batley J."/>
            <person name="Snowdon R.J."/>
            <person name="Tost J."/>
            <person name="Edwards D."/>
            <person name="Zhou Y."/>
            <person name="Hua W."/>
            <person name="Sharpe A.G."/>
            <person name="Paterson A.H."/>
            <person name="Guan C."/>
            <person name="Wincker P."/>
        </authorList>
    </citation>
    <scope>NUCLEOTIDE SEQUENCE [LARGE SCALE GENOMIC DNA]</scope>
</reference>
<proteinExistence type="predicted"/>
<dbReference type="PaxDb" id="3708-A0A078JZH1"/>
<gene>
    <name evidence="1" type="primary">BnaAnng39900D</name>
    <name evidence="1" type="ORF">GSBRNA2T00023708001</name>
</gene>
<name>A0A078JZH1_BRANA</name>
<dbReference type="AlphaFoldDB" id="A0A078JZH1"/>
<reference evidence="1" key="2">
    <citation type="submission" date="2014-06" db="EMBL/GenBank/DDBJ databases">
        <authorList>
            <person name="Genoscope - CEA"/>
        </authorList>
    </citation>
    <scope>NUCLEOTIDE SEQUENCE</scope>
</reference>
<protein>
    <submittedName>
        <fullName evidence="1">BnaAnng39900D protein</fullName>
    </submittedName>
</protein>
<dbReference type="EMBL" id="LK048911">
    <property type="protein sequence ID" value="CDY72099.1"/>
    <property type="molecule type" value="Genomic_DNA"/>
</dbReference>
<organism evidence="1">
    <name type="scientific">Brassica napus</name>
    <name type="common">Rape</name>
    <dbReference type="NCBI Taxonomy" id="3708"/>
    <lineage>
        <taxon>Eukaryota</taxon>
        <taxon>Viridiplantae</taxon>
        <taxon>Streptophyta</taxon>
        <taxon>Embryophyta</taxon>
        <taxon>Tracheophyta</taxon>
        <taxon>Spermatophyta</taxon>
        <taxon>Magnoliopsida</taxon>
        <taxon>eudicotyledons</taxon>
        <taxon>Gunneridae</taxon>
        <taxon>Pentapetalae</taxon>
        <taxon>rosids</taxon>
        <taxon>malvids</taxon>
        <taxon>Brassicales</taxon>
        <taxon>Brassicaceae</taxon>
        <taxon>Brassiceae</taxon>
        <taxon>Brassica</taxon>
    </lineage>
</organism>
<sequence>MKKFLMASNLLGCGGMSVIAKWA</sequence>
<dbReference type="Gramene" id="CDY72099">
    <property type="protein sequence ID" value="CDY72099"/>
    <property type="gene ID" value="GSBRNA2T00023708001"/>
</dbReference>
<accession>A0A078JZH1</accession>